<protein>
    <recommendedName>
        <fullName evidence="10">Adenylate kinase isoenzyme 6 homolog</fullName>
        <shortName evidence="10">AK6</shortName>
        <ecNumber evidence="10">2.7.4.3</ecNumber>
    </recommendedName>
    <alternativeName>
        <fullName evidence="10">Dual activity adenylate kinase/ATPase</fullName>
        <shortName evidence="10">AK/ATPase</shortName>
    </alternativeName>
</protein>
<dbReference type="Proteomes" id="UP000076738">
    <property type="component" value="Unassembled WGS sequence"/>
</dbReference>
<feature type="region of interest" description="LID" evidence="10">
    <location>
        <begin position="120"/>
        <end position="130"/>
    </location>
</feature>
<dbReference type="InterPro" id="IPR020618">
    <property type="entry name" value="Adenyl_kinase_AK6"/>
</dbReference>
<feature type="binding site" evidence="10">
    <location>
        <position position="18"/>
    </location>
    <ligand>
        <name>ATP</name>
        <dbReference type="ChEBI" id="CHEBI:30616"/>
    </ligand>
</feature>
<evidence type="ECO:0000256" key="5">
    <source>
        <dbReference type="ARBA" id="ARBA00022679"/>
    </source>
</evidence>
<dbReference type="SUPFAM" id="SSF52540">
    <property type="entry name" value="P-loop containing nucleoside triphosphate hydrolases"/>
    <property type="match status" value="1"/>
</dbReference>
<keyword evidence="12" id="KW-1185">Reference proteome</keyword>
<keyword evidence="11" id="KW-0378">Hydrolase</keyword>
<dbReference type="GO" id="GO:0042274">
    <property type="term" value="P:ribosomal small subunit biogenesis"/>
    <property type="evidence" value="ECO:0007669"/>
    <property type="project" value="UniProtKB-UniRule"/>
</dbReference>
<feature type="binding site" evidence="10">
    <location>
        <position position="121"/>
    </location>
    <ligand>
        <name>ATP</name>
        <dbReference type="ChEBI" id="CHEBI:30616"/>
    </ligand>
</feature>
<feature type="binding site" evidence="10">
    <location>
        <position position="16"/>
    </location>
    <ligand>
        <name>ATP</name>
        <dbReference type="ChEBI" id="CHEBI:30616"/>
    </ligand>
</feature>
<comment type="caution">
    <text evidence="10">Lacks conserved residue(s) required for the propagation of feature annotation.</text>
</comment>
<dbReference type="EC" id="2.7.4.3" evidence="10"/>
<feature type="binding site" evidence="10">
    <location>
        <position position="17"/>
    </location>
    <ligand>
        <name>ATP</name>
        <dbReference type="ChEBI" id="CHEBI:30616"/>
    </ligand>
</feature>
<keyword evidence="6 10" id="KW-0547">Nucleotide-binding</keyword>
<comment type="catalytic activity">
    <reaction evidence="10">
        <text>ATP + H2O = ADP + phosphate + H(+)</text>
        <dbReference type="Rhea" id="RHEA:13065"/>
        <dbReference type="ChEBI" id="CHEBI:15377"/>
        <dbReference type="ChEBI" id="CHEBI:15378"/>
        <dbReference type="ChEBI" id="CHEBI:30616"/>
        <dbReference type="ChEBI" id="CHEBI:43474"/>
        <dbReference type="ChEBI" id="CHEBI:456216"/>
    </reaction>
</comment>
<comment type="similarity">
    <text evidence="10">Belongs to the adenylate kinase family. AK6 subfamily.</text>
</comment>
<evidence type="ECO:0000256" key="2">
    <source>
        <dbReference type="ARBA" id="ARBA00022490"/>
    </source>
</evidence>
<reference evidence="11 12" key="1">
    <citation type="journal article" date="2016" name="Mol. Biol. Evol.">
        <title>Comparative Genomics of Early-Diverging Mushroom-Forming Fungi Provides Insights into the Origins of Lignocellulose Decay Capabilities.</title>
        <authorList>
            <person name="Nagy L.G."/>
            <person name="Riley R."/>
            <person name="Tritt A."/>
            <person name="Adam C."/>
            <person name="Daum C."/>
            <person name="Floudas D."/>
            <person name="Sun H."/>
            <person name="Yadav J.S."/>
            <person name="Pangilinan J."/>
            <person name="Larsson K.H."/>
            <person name="Matsuura K."/>
            <person name="Barry K."/>
            <person name="Labutti K."/>
            <person name="Kuo R."/>
            <person name="Ohm R.A."/>
            <person name="Bhattacharya S.S."/>
            <person name="Shirouzu T."/>
            <person name="Yoshinaga Y."/>
            <person name="Martin F.M."/>
            <person name="Grigoriev I.V."/>
            <person name="Hibbett D.S."/>
        </authorList>
    </citation>
    <scope>NUCLEOTIDE SEQUENCE [LARGE SCALE GENOMIC DNA]</scope>
    <source>
        <strain evidence="11 12">TUFC12733</strain>
    </source>
</reference>
<organism evidence="11 12">
    <name type="scientific">Calocera viscosa (strain TUFC12733)</name>
    <dbReference type="NCBI Taxonomy" id="1330018"/>
    <lineage>
        <taxon>Eukaryota</taxon>
        <taxon>Fungi</taxon>
        <taxon>Dikarya</taxon>
        <taxon>Basidiomycota</taxon>
        <taxon>Agaricomycotina</taxon>
        <taxon>Dacrymycetes</taxon>
        <taxon>Dacrymycetales</taxon>
        <taxon>Dacrymycetaceae</taxon>
        <taxon>Calocera</taxon>
    </lineage>
</organism>
<evidence type="ECO:0000313" key="11">
    <source>
        <dbReference type="EMBL" id="KZO98423.1"/>
    </source>
</evidence>
<feature type="binding site" evidence="10">
    <location>
        <position position="14"/>
    </location>
    <ligand>
        <name>ATP</name>
        <dbReference type="ChEBI" id="CHEBI:30616"/>
    </ligand>
</feature>
<dbReference type="AlphaFoldDB" id="A0A167P4Z0"/>
<evidence type="ECO:0000256" key="1">
    <source>
        <dbReference type="ARBA" id="ARBA00000582"/>
    </source>
</evidence>
<dbReference type="GO" id="GO:0016887">
    <property type="term" value="F:ATP hydrolysis activity"/>
    <property type="evidence" value="ECO:0007669"/>
    <property type="project" value="UniProtKB-UniRule"/>
</dbReference>
<keyword evidence="9 10" id="KW-0539">Nucleus</keyword>
<evidence type="ECO:0000256" key="3">
    <source>
        <dbReference type="ARBA" id="ARBA00022517"/>
    </source>
</evidence>
<dbReference type="GO" id="GO:0005737">
    <property type="term" value="C:cytoplasm"/>
    <property type="evidence" value="ECO:0007669"/>
    <property type="project" value="UniProtKB-SubCell"/>
</dbReference>
<comment type="subunit">
    <text evidence="10">Interacts with small ribosomal subunit protein uS11. Not a structural component of 43S pre-ribosomes, but transiently interacts with them by binding to uS11.</text>
</comment>
<keyword evidence="8 10" id="KW-0067">ATP-binding</keyword>
<accession>A0A167P4Z0</accession>
<comment type="catalytic activity">
    <reaction evidence="1 10">
        <text>AMP + ATP = 2 ADP</text>
        <dbReference type="Rhea" id="RHEA:12973"/>
        <dbReference type="ChEBI" id="CHEBI:30616"/>
        <dbReference type="ChEBI" id="CHEBI:456215"/>
        <dbReference type="ChEBI" id="CHEBI:456216"/>
        <dbReference type="EC" id="2.7.4.3"/>
    </reaction>
</comment>
<keyword evidence="7 10" id="KW-0418">Kinase</keyword>
<dbReference type="EMBL" id="KV417276">
    <property type="protein sequence ID" value="KZO98423.1"/>
    <property type="molecule type" value="Genomic_DNA"/>
</dbReference>
<evidence type="ECO:0000256" key="10">
    <source>
        <dbReference type="HAMAP-Rule" id="MF_03173"/>
    </source>
</evidence>
<sequence>MAPGPIIVLTGTPGTGKTSTAQLLASSSTSLTPPLPLRHINVGDLIKEKSLHDGWDEEWQSWDVNEDKVLDELERLIDERPDGEGLILDWHTCDAYPERWPDLVVVLRCDHALLWERLEKRNYPMNKIQENNESEIMQVVLDEAQASYPAEIVVELKSETPEDMEGNVDRILEWAKVWREQRVGEEEEEF</sequence>
<dbReference type="PANTHER" id="PTHR12595">
    <property type="entry name" value="POS9-ACTIVATING FACTOR FAP7-RELATED"/>
    <property type="match status" value="1"/>
</dbReference>
<dbReference type="InterPro" id="IPR027417">
    <property type="entry name" value="P-loop_NTPase"/>
</dbReference>
<dbReference type="GO" id="GO:0005634">
    <property type="term" value="C:nucleus"/>
    <property type="evidence" value="ECO:0007669"/>
    <property type="project" value="UniProtKB-SubCell"/>
</dbReference>
<evidence type="ECO:0000256" key="7">
    <source>
        <dbReference type="ARBA" id="ARBA00022777"/>
    </source>
</evidence>
<keyword evidence="5 10" id="KW-0808">Transferase</keyword>
<dbReference type="GO" id="GO:0006364">
    <property type="term" value="P:rRNA processing"/>
    <property type="evidence" value="ECO:0007669"/>
    <property type="project" value="UniProtKB-KW"/>
</dbReference>
<dbReference type="STRING" id="1330018.A0A167P4Z0"/>
<comment type="subcellular location">
    <subcellularLocation>
        <location evidence="10">Cytoplasm</location>
    </subcellularLocation>
    <subcellularLocation>
        <location evidence="10">Nucleus</location>
    </subcellularLocation>
</comment>
<dbReference type="Gene3D" id="3.40.50.300">
    <property type="entry name" value="P-loop containing nucleotide triphosphate hydrolases"/>
    <property type="match status" value="1"/>
</dbReference>
<evidence type="ECO:0000256" key="8">
    <source>
        <dbReference type="ARBA" id="ARBA00022840"/>
    </source>
</evidence>
<evidence type="ECO:0000313" key="12">
    <source>
        <dbReference type="Proteomes" id="UP000076738"/>
    </source>
</evidence>
<gene>
    <name evidence="11" type="ORF">CALVIDRAFT_478642</name>
</gene>
<evidence type="ECO:0000256" key="4">
    <source>
        <dbReference type="ARBA" id="ARBA00022552"/>
    </source>
</evidence>
<dbReference type="FunFam" id="3.40.50.300:FF:000372">
    <property type="entry name" value="Adenylate kinase isoenzyme 6 homolog"/>
    <property type="match status" value="1"/>
</dbReference>
<dbReference type="GO" id="GO:0004017">
    <property type="term" value="F:AMP kinase activity"/>
    <property type="evidence" value="ECO:0007669"/>
    <property type="project" value="UniProtKB-UniRule"/>
</dbReference>
<feature type="binding site" evidence="10">
    <location>
        <position position="19"/>
    </location>
    <ligand>
        <name>ATP</name>
        <dbReference type="ChEBI" id="CHEBI:30616"/>
    </ligand>
</feature>
<name>A0A167P4Z0_CALVF</name>
<evidence type="ECO:0000256" key="6">
    <source>
        <dbReference type="ARBA" id="ARBA00022741"/>
    </source>
</evidence>
<proteinExistence type="inferred from homology"/>
<keyword evidence="3 10" id="KW-0690">Ribosome biogenesis</keyword>
<dbReference type="PANTHER" id="PTHR12595:SF0">
    <property type="entry name" value="ADENYLATE KINASE ISOENZYME 6"/>
    <property type="match status" value="1"/>
</dbReference>
<dbReference type="OrthoDB" id="10251185at2759"/>
<evidence type="ECO:0000256" key="9">
    <source>
        <dbReference type="ARBA" id="ARBA00023242"/>
    </source>
</evidence>
<keyword evidence="2 10" id="KW-0963">Cytoplasm</keyword>
<feature type="region of interest" description="NMPbind" evidence="10">
    <location>
        <begin position="41"/>
        <end position="64"/>
    </location>
</feature>
<dbReference type="HAMAP" id="MF_00039">
    <property type="entry name" value="Adenylate_kinase_AK6"/>
    <property type="match status" value="1"/>
</dbReference>
<dbReference type="Pfam" id="PF13238">
    <property type="entry name" value="AAA_18"/>
    <property type="match status" value="1"/>
</dbReference>
<dbReference type="GO" id="GO:0005524">
    <property type="term" value="F:ATP binding"/>
    <property type="evidence" value="ECO:0007669"/>
    <property type="project" value="UniProtKB-KW"/>
</dbReference>
<comment type="function">
    <text evidence="10">Broad-specificity nucleoside monophosphate (NMP) kinase that catalyzes the reversible transfer of the terminal phosphate group between nucleoside triphosphates and monophosphates. Has also ATPase activity. Involved in the late cytoplasmic maturation steps of the 40S ribosomal particles, specifically 18S rRNA maturation. While NMP activity is not required for ribosome maturation, ATPase activity is. Associates transiently with small ribosomal subunit protein uS11. ATP hydrolysis breaks the interaction with uS11. May temporarily remove uS11 from the ribosome to enable a conformational change of the ribosomal RNA that is needed for the final maturation step of the small ribosomal subunit. Its NMP activity may have a role in nuclear energy homeostasis.</text>
</comment>
<keyword evidence="4 10" id="KW-0698">rRNA processing</keyword>